<evidence type="ECO:0000313" key="2">
    <source>
        <dbReference type="Proteomes" id="UP000886750"/>
    </source>
</evidence>
<name>A0A9D2CQN8_9FIRM</name>
<dbReference type="Gene3D" id="2.30.110.10">
    <property type="entry name" value="Electron Transport, Fmn-binding Protein, Chain A"/>
    <property type="match status" value="1"/>
</dbReference>
<dbReference type="InterPro" id="IPR012349">
    <property type="entry name" value="Split_barrel_FMN-bd"/>
</dbReference>
<protein>
    <submittedName>
        <fullName evidence="1">Pyridoxamine 5'-phosphate oxidase family protein</fullName>
    </submittedName>
</protein>
<reference evidence="1" key="2">
    <citation type="submission" date="2021-04" db="EMBL/GenBank/DDBJ databases">
        <authorList>
            <person name="Gilroy R."/>
        </authorList>
    </citation>
    <scope>NUCLEOTIDE SEQUENCE</scope>
    <source>
        <strain evidence="1">1345</strain>
    </source>
</reference>
<gene>
    <name evidence="1" type="ORF">H9729_01120</name>
</gene>
<dbReference type="SUPFAM" id="SSF50475">
    <property type="entry name" value="FMN-binding split barrel"/>
    <property type="match status" value="1"/>
</dbReference>
<comment type="caution">
    <text evidence="1">The sequence shown here is derived from an EMBL/GenBank/DDBJ whole genome shotgun (WGS) entry which is preliminary data.</text>
</comment>
<dbReference type="AlphaFoldDB" id="A0A9D2CQN8"/>
<dbReference type="PANTHER" id="PTHR34071:SF2">
    <property type="entry name" value="FLAVIN-NUCLEOTIDE-BINDING PROTEIN"/>
    <property type="match status" value="1"/>
</dbReference>
<sequence length="161" mass="17670">MRKFEREIAGVQEKLAALLRCGYLTLALKGEAAPYCVPLNFGAELAGDAPVLYFHCAKEGTKLDLLRREPLVGFSAANMLRVFNKGAAPCGYTADYESVCGTGVASVVRSEAERLHGLKVLMAHYSGETFSAADFLPRILALTEVIKIEIRSWTCKRLVRE</sequence>
<accession>A0A9D2CQN8</accession>
<evidence type="ECO:0000313" key="1">
    <source>
        <dbReference type="EMBL" id="HIY96269.1"/>
    </source>
</evidence>
<dbReference type="EMBL" id="DXCQ01000012">
    <property type="protein sequence ID" value="HIY96269.1"/>
    <property type="molecule type" value="Genomic_DNA"/>
</dbReference>
<organism evidence="1 2">
    <name type="scientific">Candidatus Borkfalkia excrementigallinarum</name>
    <dbReference type="NCBI Taxonomy" id="2838506"/>
    <lineage>
        <taxon>Bacteria</taxon>
        <taxon>Bacillati</taxon>
        <taxon>Bacillota</taxon>
        <taxon>Clostridia</taxon>
        <taxon>Christensenellales</taxon>
        <taxon>Christensenellaceae</taxon>
        <taxon>Candidatus Borkfalkia</taxon>
    </lineage>
</organism>
<dbReference type="Pfam" id="PF12900">
    <property type="entry name" value="Pyridox_ox_2"/>
    <property type="match status" value="1"/>
</dbReference>
<dbReference type="InterPro" id="IPR024747">
    <property type="entry name" value="Pyridox_Oxase-rel"/>
</dbReference>
<reference evidence="1" key="1">
    <citation type="journal article" date="2021" name="PeerJ">
        <title>Extensive microbial diversity within the chicken gut microbiome revealed by metagenomics and culture.</title>
        <authorList>
            <person name="Gilroy R."/>
            <person name="Ravi A."/>
            <person name="Getino M."/>
            <person name="Pursley I."/>
            <person name="Horton D.L."/>
            <person name="Alikhan N.F."/>
            <person name="Baker D."/>
            <person name="Gharbi K."/>
            <person name="Hall N."/>
            <person name="Watson M."/>
            <person name="Adriaenssens E.M."/>
            <person name="Foster-Nyarko E."/>
            <person name="Jarju S."/>
            <person name="Secka A."/>
            <person name="Antonio M."/>
            <person name="Oren A."/>
            <person name="Chaudhuri R.R."/>
            <person name="La Ragione R."/>
            <person name="Hildebrand F."/>
            <person name="Pallen M.J."/>
        </authorList>
    </citation>
    <scope>NUCLEOTIDE SEQUENCE</scope>
    <source>
        <strain evidence="1">1345</strain>
    </source>
</reference>
<dbReference type="Proteomes" id="UP000886750">
    <property type="component" value="Unassembled WGS sequence"/>
</dbReference>
<proteinExistence type="predicted"/>
<dbReference type="PANTHER" id="PTHR34071">
    <property type="entry name" value="5-NITROIMIDAZOLE ANTIBIOTICS RESISTANCE PROTEIN, NIMA-FAMILY-RELATED PROTEIN-RELATED"/>
    <property type="match status" value="1"/>
</dbReference>